<organism evidence="13">
    <name type="scientific">freshwater metagenome</name>
    <dbReference type="NCBI Taxonomy" id="449393"/>
    <lineage>
        <taxon>unclassified sequences</taxon>
        <taxon>metagenomes</taxon>
        <taxon>ecological metagenomes</taxon>
    </lineage>
</organism>
<keyword evidence="5" id="KW-0378">Hydrolase</keyword>
<evidence type="ECO:0000256" key="11">
    <source>
        <dbReference type="SAM" id="Phobius"/>
    </source>
</evidence>
<proteinExistence type="predicted"/>
<dbReference type="Pfam" id="PF17820">
    <property type="entry name" value="PDZ_6"/>
    <property type="match status" value="1"/>
</dbReference>
<feature type="domain" description="PDZ" evidence="12">
    <location>
        <begin position="179"/>
        <end position="217"/>
    </location>
</feature>
<dbReference type="GO" id="GO:0016020">
    <property type="term" value="C:membrane"/>
    <property type="evidence" value="ECO:0007669"/>
    <property type="project" value="UniProtKB-SubCell"/>
</dbReference>
<keyword evidence="8" id="KW-0482">Metalloprotease</keyword>
<comment type="cofactor">
    <cofactor evidence="1">
        <name>Zn(2+)</name>
        <dbReference type="ChEBI" id="CHEBI:29105"/>
    </cofactor>
</comment>
<evidence type="ECO:0000313" key="15">
    <source>
        <dbReference type="EMBL" id="CAB5023264.1"/>
    </source>
</evidence>
<keyword evidence="9 11" id="KW-0472">Membrane</keyword>
<dbReference type="EMBL" id="CAFABE010000023">
    <property type="protein sequence ID" value="CAB4824924.1"/>
    <property type="molecule type" value="Genomic_DNA"/>
</dbReference>
<dbReference type="Gene3D" id="2.30.42.10">
    <property type="match status" value="1"/>
</dbReference>
<dbReference type="InterPro" id="IPR036034">
    <property type="entry name" value="PDZ_sf"/>
</dbReference>
<feature type="transmembrane region" description="Helical" evidence="11">
    <location>
        <begin position="370"/>
        <end position="393"/>
    </location>
</feature>
<evidence type="ECO:0000256" key="1">
    <source>
        <dbReference type="ARBA" id="ARBA00001947"/>
    </source>
</evidence>
<feature type="transmembrane region" description="Helical" evidence="11">
    <location>
        <begin position="139"/>
        <end position="164"/>
    </location>
</feature>
<dbReference type="PANTHER" id="PTHR42837:SF2">
    <property type="entry name" value="MEMBRANE METALLOPROTEASE ARASP2, CHLOROPLASTIC-RELATED"/>
    <property type="match status" value="1"/>
</dbReference>
<dbReference type="PANTHER" id="PTHR42837">
    <property type="entry name" value="REGULATOR OF SIGMA-E PROTEASE RSEP"/>
    <property type="match status" value="1"/>
</dbReference>
<dbReference type="AlphaFoldDB" id="A0A6J6ZWV9"/>
<evidence type="ECO:0000259" key="12">
    <source>
        <dbReference type="PROSITE" id="PS50106"/>
    </source>
</evidence>
<dbReference type="InterPro" id="IPR004387">
    <property type="entry name" value="Pept_M50_Zn"/>
</dbReference>
<evidence type="ECO:0000313" key="13">
    <source>
        <dbReference type="EMBL" id="CAB4824924.1"/>
    </source>
</evidence>
<dbReference type="GO" id="GO:0004222">
    <property type="term" value="F:metalloendopeptidase activity"/>
    <property type="evidence" value="ECO:0007669"/>
    <property type="project" value="InterPro"/>
</dbReference>
<evidence type="ECO:0000256" key="6">
    <source>
        <dbReference type="ARBA" id="ARBA00022833"/>
    </source>
</evidence>
<evidence type="ECO:0000256" key="4">
    <source>
        <dbReference type="ARBA" id="ARBA00022692"/>
    </source>
</evidence>
<dbReference type="InterPro" id="IPR001478">
    <property type="entry name" value="PDZ"/>
</dbReference>
<dbReference type="EMBL" id="CAFBPM010000009">
    <property type="protein sequence ID" value="CAB5023264.1"/>
    <property type="molecule type" value="Genomic_DNA"/>
</dbReference>
<evidence type="ECO:0000256" key="9">
    <source>
        <dbReference type="ARBA" id="ARBA00023136"/>
    </source>
</evidence>
<evidence type="ECO:0000256" key="7">
    <source>
        <dbReference type="ARBA" id="ARBA00022989"/>
    </source>
</evidence>
<name>A0A6J6ZWV9_9ZZZZ</name>
<accession>A0A6J6ZWV9</accession>
<evidence type="ECO:0000256" key="8">
    <source>
        <dbReference type="ARBA" id="ARBA00023049"/>
    </source>
</evidence>
<protein>
    <submittedName>
        <fullName evidence="13">Unannotated protein</fullName>
    </submittedName>
</protein>
<reference evidence="13" key="1">
    <citation type="submission" date="2020-05" db="EMBL/GenBank/DDBJ databases">
        <authorList>
            <person name="Chiriac C."/>
            <person name="Salcher M."/>
            <person name="Ghai R."/>
            <person name="Kavagutti S V."/>
        </authorList>
    </citation>
    <scope>NUCLEOTIDE SEQUENCE</scope>
</reference>
<feature type="region of interest" description="Disordered" evidence="10">
    <location>
        <begin position="317"/>
        <end position="339"/>
    </location>
</feature>
<dbReference type="PROSITE" id="PS50106">
    <property type="entry name" value="PDZ"/>
    <property type="match status" value="1"/>
</dbReference>
<feature type="transmembrane region" description="Helical" evidence="11">
    <location>
        <begin position="414"/>
        <end position="433"/>
    </location>
</feature>
<evidence type="ECO:0000256" key="10">
    <source>
        <dbReference type="SAM" id="MobiDB-lite"/>
    </source>
</evidence>
<evidence type="ECO:0000256" key="3">
    <source>
        <dbReference type="ARBA" id="ARBA00022670"/>
    </source>
</evidence>
<keyword evidence="6" id="KW-0862">Zinc</keyword>
<dbReference type="Pfam" id="PF02163">
    <property type="entry name" value="Peptidase_M50"/>
    <property type="match status" value="1"/>
</dbReference>
<dbReference type="SMART" id="SM00228">
    <property type="entry name" value="PDZ"/>
    <property type="match status" value="1"/>
</dbReference>
<evidence type="ECO:0000256" key="5">
    <source>
        <dbReference type="ARBA" id="ARBA00022801"/>
    </source>
</evidence>
<comment type="subcellular location">
    <subcellularLocation>
        <location evidence="2">Membrane</location>
        <topology evidence="2">Multi-pass membrane protein</topology>
    </subcellularLocation>
</comment>
<keyword evidence="4 11" id="KW-0812">Transmembrane</keyword>
<gene>
    <name evidence="13" type="ORF">UFOPK3164_00683</name>
    <name evidence="14" type="ORF">UFOPK3427_00196</name>
    <name evidence="15" type="ORF">UFOPK4112_01045</name>
</gene>
<dbReference type="SUPFAM" id="SSF50156">
    <property type="entry name" value="PDZ domain-like"/>
    <property type="match status" value="1"/>
</dbReference>
<keyword evidence="7 11" id="KW-1133">Transmembrane helix</keyword>
<dbReference type="InterPro" id="IPR008915">
    <property type="entry name" value="Peptidase_M50"/>
</dbReference>
<evidence type="ECO:0000256" key="2">
    <source>
        <dbReference type="ARBA" id="ARBA00004141"/>
    </source>
</evidence>
<sequence>MTDVVTDEQSTPDRETPEETGIDIPALVRLIVILALVVATFFFFGAADLLLVIVALIAMVLIHELGHFATAKWSGMKVTEYFVGFGPRLWSVRKGETEYGVKAIPAGGYVRIIGMSSAEEIHPSDEARAYRNQPFGKRIIVASAGSAMHFLMAFVLAFLALTLIGRSDSSVIDVQKYLVLDGGAQTPAQTAGIQPGDQIVSVNGKTVTSDSTLTTAVHGSVGKPVQISVDRNGKTVTVTATPLDGRNVRINGVPLAPQNGPAVGYLGVGLSQGTKTEGPLQAVVDSASVVRQASVGAVTGIAHLFSPSGLQNYAQQVVHPSSGTTSSTSSSSASTQEARPQSIIGAVRTATQGAQQGMLTFLEVFISINIFIGIINLLPMLPLDGGHVVIAGYEWIRTRRGKPMYRADVTKMMPVVYAFVGFLLILVTTSMYLDIAHPAANPFH</sequence>
<keyword evidence="3" id="KW-0645">Protease</keyword>
<dbReference type="CDD" id="cd06163">
    <property type="entry name" value="S2P-M50_PDZ_RseP-like"/>
    <property type="match status" value="1"/>
</dbReference>
<dbReference type="EMBL" id="CAFBLT010000001">
    <property type="protein sequence ID" value="CAB4861163.1"/>
    <property type="molecule type" value="Genomic_DNA"/>
</dbReference>
<evidence type="ECO:0000313" key="14">
    <source>
        <dbReference type="EMBL" id="CAB4861163.1"/>
    </source>
</evidence>
<dbReference type="GO" id="GO:0006508">
    <property type="term" value="P:proteolysis"/>
    <property type="evidence" value="ECO:0007669"/>
    <property type="project" value="UniProtKB-KW"/>
</dbReference>
<feature type="transmembrane region" description="Helical" evidence="11">
    <location>
        <begin position="30"/>
        <end position="62"/>
    </location>
</feature>
<dbReference type="InterPro" id="IPR041489">
    <property type="entry name" value="PDZ_6"/>
</dbReference>
<feature type="compositionally biased region" description="Low complexity" evidence="10">
    <location>
        <begin position="321"/>
        <end position="335"/>
    </location>
</feature>